<gene>
    <name evidence="1" type="ORF">DFR58_1564</name>
</gene>
<proteinExistence type="predicted"/>
<protein>
    <submittedName>
        <fullName evidence="1">Uncharacterized protein</fullName>
    </submittedName>
</protein>
<dbReference type="EMBL" id="QPJT01000056">
    <property type="protein sequence ID" value="RCX07345.1"/>
    <property type="molecule type" value="Genomic_DNA"/>
</dbReference>
<accession>A0A369AE15</accession>
<organism evidence="1 2">
    <name type="scientific">Anaerobacterium chartisolvens</name>
    <dbReference type="NCBI Taxonomy" id="1297424"/>
    <lineage>
        <taxon>Bacteria</taxon>
        <taxon>Bacillati</taxon>
        <taxon>Bacillota</taxon>
        <taxon>Clostridia</taxon>
        <taxon>Eubacteriales</taxon>
        <taxon>Oscillospiraceae</taxon>
        <taxon>Anaerobacterium</taxon>
    </lineage>
</organism>
<reference evidence="1 2" key="1">
    <citation type="submission" date="2018-07" db="EMBL/GenBank/DDBJ databases">
        <title>Genomic Encyclopedia of Type Strains, Phase IV (KMG-IV): sequencing the most valuable type-strain genomes for metagenomic binning, comparative biology and taxonomic classification.</title>
        <authorList>
            <person name="Goeker M."/>
        </authorList>
    </citation>
    <scope>NUCLEOTIDE SEQUENCE [LARGE SCALE GENOMIC DNA]</scope>
    <source>
        <strain evidence="1 2">DSM 27016</strain>
    </source>
</reference>
<dbReference type="Gene3D" id="2.60.120.380">
    <property type="match status" value="1"/>
</dbReference>
<name>A0A369AE15_9FIRM</name>
<evidence type="ECO:0000313" key="2">
    <source>
        <dbReference type="Proteomes" id="UP000253034"/>
    </source>
</evidence>
<sequence>MYFDGTRYAKFNAKEGDSISFTYEFKVEKGELSIKIIDPDNETIMELQPNQKGTEKIEIKKDGDYEVVVKGSKAGGSYSIKWKLEKGE</sequence>
<comment type="caution">
    <text evidence="1">The sequence shown here is derived from an EMBL/GenBank/DDBJ whole genome shotgun (WGS) entry which is preliminary data.</text>
</comment>
<dbReference type="Proteomes" id="UP000253034">
    <property type="component" value="Unassembled WGS sequence"/>
</dbReference>
<dbReference type="AlphaFoldDB" id="A0A369AE15"/>
<evidence type="ECO:0000313" key="1">
    <source>
        <dbReference type="EMBL" id="RCX07345.1"/>
    </source>
</evidence>
<keyword evidence="2" id="KW-1185">Reference proteome</keyword>